<dbReference type="AlphaFoldDB" id="A0A2P2QNK4"/>
<organism evidence="1">
    <name type="scientific">Rhizophora mucronata</name>
    <name type="common">Asiatic mangrove</name>
    <dbReference type="NCBI Taxonomy" id="61149"/>
    <lineage>
        <taxon>Eukaryota</taxon>
        <taxon>Viridiplantae</taxon>
        <taxon>Streptophyta</taxon>
        <taxon>Embryophyta</taxon>
        <taxon>Tracheophyta</taxon>
        <taxon>Spermatophyta</taxon>
        <taxon>Magnoliopsida</taxon>
        <taxon>eudicotyledons</taxon>
        <taxon>Gunneridae</taxon>
        <taxon>Pentapetalae</taxon>
        <taxon>rosids</taxon>
        <taxon>fabids</taxon>
        <taxon>Malpighiales</taxon>
        <taxon>Rhizophoraceae</taxon>
        <taxon>Rhizophora</taxon>
    </lineage>
</organism>
<dbReference type="EMBL" id="GGEC01088033">
    <property type="protein sequence ID" value="MBX68517.1"/>
    <property type="molecule type" value="Transcribed_RNA"/>
</dbReference>
<name>A0A2P2QNK4_RHIMU</name>
<protein>
    <submittedName>
        <fullName evidence="1">Uncharacterized protein</fullName>
    </submittedName>
</protein>
<reference evidence="1" key="1">
    <citation type="submission" date="2018-02" db="EMBL/GenBank/DDBJ databases">
        <title>Rhizophora mucronata_Transcriptome.</title>
        <authorList>
            <person name="Meera S.P."/>
            <person name="Sreeshan A."/>
            <person name="Augustine A."/>
        </authorList>
    </citation>
    <scope>NUCLEOTIDE SEQUENCE</scope>
    <source>
        <tissue evidence="1">Leaf</tissue>
    </source>
</reference>
<accession>A0A2P2QNK4</accession>
<sequence>MSNSCIHNLLQVINSYAVQVAHMFTKC</sequence>
<evidence type="ECO:0000313" key="1">
    <source>
        <dbReference type="EMBL" id="MBX68517.1"/>
    </source>
</evidence>
<proteinExistence type="predicted"/>